<keyword evidence="4" id="KW-1133">Transmembrane helix</keyword>
<dbReference type="AlphaFoldDB" id="A0A2S4HDM8"/>
<evidence type="ECO:0000256" key="6">
    <source>
        <dbReference type="ARBA" id="ARBA00023186"/>
    </source>
</evidence>
<evidence type="ECO:0000256" key="4">
    <source>
        <dbReference type="ARBA" id="ARBA00022989"/>
    </source>
</evidence>
<dbReference type="PANTHER" id="PTHR38035:SF1">
    <property type="entry name" value="ANCILLARY SECYEG TRANSLOCON SUBUNIT"/>
    <property type="match status" value="1"/>
</dbReference>
<keyword evidence="6" id="KW-0143">Chaperone</keyword>
<organism evidence="10 11">
    <name type="scientific">Zhongshania marina</name>
    <dbReference type="NCBI Taxonomy" id="2304603"/>
    <lineage>
        <taxon>Bacteria</taxon>
        <taxon>Pseudomonadati</taxon>
        <taxon>Pseudomonadota</taxon>
        <taxon>Gammaproteobacteria</taxon>
        <taxon>Cellvibrionales</taxon>
        <taxon>Spongiibacteraceae</taxon>
        <taxon>Zhongshania</taxon>
    </lineage>
</organism>
<evidence type="ECO:0000256" key="3">
    <source>
        <dbReference type="ARBA" id="ARBA00022692"/>
    </source>
</evidence>
<evidence type="ECO:0000256" key="5">
    <source>
        <dbReference type="ARBA" id="ARBA00023136"/>
    </source>
</evidence>
<evidence type="ECO:0000313" key="10">
    <source>
        <dbReference type="EMBL" id="POP51801.1"/>
    </source>
</evidence>
<dbReference type="GO" id="GO:0005886">
    <property type="term" value="C:plasma membrane"/>
    <property type="evidence" value="ECO:0007669"/>
    <property type="project" value="UniProtKB-SubCell"/>
</dbReference>
<dbReference type="EMBL" id="PQGG01000035">
    <property type="protein sequence ID" value="POP51801.1"/>
    <property type="molecule type" value="Genomic_DNA"/>
</dbReference>
<evidence type="ECO:0000256" key="2">
    <source>
        <dbReference type="ARBA" id="ARBA00022475"/>
    </source>
</evidence>
<dbReference type="InterPro" id="IPR011990">
    <property type="entry name" value="TPR-like_helical_dom_sf"/>
</dbReference>
<dbReference type="PIRSF" id="PIRSF006170">
    <property type="entry name" value="YfgM"/>
    <property type="match status" value="1"/>
</dbReference>
<keyword evidence="3" id="KW-0812">Transmembrane</keyword>
<accession>A0A2S4HDM8</accession>
<sequence>MVKVSNRWLPWLICLALFLKIIFKRDETSRRGNLVETYRTEEEQIEAIKRWWQENGKSTVFGIALALTIVFGWKGWQGHQQDQAAEASAIFDNLLVADAAVQRDGSSLATAQHLADTLKDRFAGLSYGQFAALYKAKYAVRADDYAAARAELEWVLDQGPSVQIKAQAEMRLAQVLYSEQEYDQAAKYLAGLADTGYAVEVAELQGDIAFAQGDKAAALAAYQRARSLAREQEAPVSNAMLEMKINDLSAAAVAVEGAK</sequence>
<proteinExistence type="inferred from homology"/>
<reference evidence="10 11" key="1">
    <citation type="submission" date="2018-01" db="EMBL/GenBank/DDBJ databases">
        <authorList>
            <person name="Yu X.-D."/>
        </authorList>
    </citation>
    <scope>NUCLEOTIDE SEQUENCE [LARGE SCALE GENOMIC DNA]</scope>
    <source>
        <strain evidence="10 11">ZX-21</strain>
    </source>
</reference>
<dbReference type="Gene3D" id="1.25.40.10">
    <property type="entry name" value="Tetratricopeptide repeat domain"/>
    <property type="match status" value="1"/>
</dbReference>
<feature type="domain" description="Ancillary SecYEG translocon subunit/Cell division coordinator CpoB TPR" evidence="9">
    <location>
        <begin position="49"/>
        <end position="249"/>
    </location>
</feature>
<dbReference type="Proteomes" id="UP000237222">
    <property type="component" value="Unassembled WGS sequence"/>
</dbReference>
<dbReference type="Pfam" id="PF09976">
    <property type="entry name" value="TPR_21"/>
    <property type="match status" value="1"/>
</dbReference>
<comment type="similarity">
    <text evidence="7">Belongs to the YfgM family.</text>
</comment>
<dbReference type="InterPro" id="IPR026039">
    <property type="entry name" value="YfgM"/>
</dbReference>
<keyword evidence="2" id="KW-1003">Cell membrane</keyword>
<dbReference type="GO" id="GO:0044877">
    <property type="term" value="F:protein-containing complex binding"/>
    <property type="evidence" value="ECO:0007669"/>
    <property type="project" value="InterPro"/>
</dbReference>
<dbReference type="PANTHER" id="PTHR38035">
    <property type="entry name" value="UPF0070 PROTEIN YFGM"/>
    <property type="match status" value="1"/>
</dbReference>
<gene>
    <name evidence="10" type="ORF">C0068_15745</name>
</gene>
<keyword evidence="5" id="KW-0472">Membrane</keyword>
<evidence type="ECO:0000256" key="1">
    <source>
        <dbReference type="ARBA" id="ARBA00004401"/>
    </source>
</evidence>
<name>A0A2S4HDM8_9GAMM</name>
<evidence type="ECO:0000313" key="11">
    <source>
        <dbReference type="Proteomes" id="UP000237222"/>
    </source>
</evidence>
<comment type="caution">
    <text evidence="10">The sequence shown here is derived from an EMBL/GenBank/DDBJ whole genome shotgun (WGS) entry which is preliminary data.</text>
</comment>
<dbReference type="InterPro" id="IPR018704">
    <property type="entry name" value="SecYEG/CpoB_TPR"/>
</dbReference>
<comment type="subcellular location">
    <subcellularLocation>
        <location evidence="1">Cell membrane</location>
        <topology evidence="1">Single-pass type II membrane protein</topology>
    </subcellularLocation>
</comment>
<evidence type="ECO:0000256" key="8">
    <source>
        <dbReference type="ARBA" id="ARBA00024235"/>
    </source>
</evidence>
<evidence type="ECO:0000259" key="9">
    <source>
        <dbReference type="Pfam" id="PF09976"/>
    </source>
</evidence>
<protein>
    <recommendedName>
        <fullName evidence="8">Ancillary SecYEG translocon subunit</fullName>
    </recommendedName>
</protein>
<dbReference type="SUPFAM" id="SSF48452">
    <property type="entry name" value="TPR-like"/>
    <property type="match status" value="1"/>
</dbReference>
<evidence type="ECO:0000256" key="7">
    <source>
        <dbReference type="ARBA" id="ARBA00024197"/>
    </source>
</evidence>